<dbReference type="SMART" id="SM01275">
    <property type="entry name" value="MamL-1"/>
    <property type="match status" value="1"/>
</dbReference>
<dbReference type="InterPro" id="IPR046370">
    <property type="entry name" value="MAML_N_sf"/>
</dbReference>
<evidence type="ECO:0000256" key="3">
    <source>
        <dbReference type="ARBA" id="ARBA00023242"/>
    </source>
</evidence>
<proteinExistence type="inferred from homology"/>
<dbReference type="GO" id="GO:0045944">
    <property type="term" value="P:positive regulation of transcription by RNA polymerase II"/>
    <property type="evidence" value="ECO:0007669"/>
    <property type="project" value="InterPro"/>
</dbReference>
<keyword evidence="6" id="KW-1185">Reference proteome</keyword>
<reference evidence="5" key="1">
    <citation type="submission" date="2022-01" db="EMBL/GenBank/DDBJ databases">
        <authorList>
            <person name="King R."/>
        </authorList>
    </citation>
    <scope>NUCLEOTIDE SEQUENCE</scope>
</reference>
<dbReference type="OrthoDB" id="10651670at2759"/>
<accession>A0A9N9WN32</accession>
<reference evidence="5" key="2">
    <citation type="submission" date="2022-10" db="EMBL/GenBank/DDBJ databases">
        <authorList>
            <consortium name="ENA_rothamsted_submissions"/>
            <consortium name="culmorum"/>
            <person name="King R."/>
        </authorList>
    </citation>
    <scope>NUCLEOTIDE SEQUENCE</scope>
</reference>
<organism evidence="5 6">
    <name type="scientific">Chironomus riparius</name>
    <dbReference type="NCBI Taxonomy" id="315576"/>
    <lineage>
        <taxon>Eukaryota</taxon>
        <taxon>Metazoa</taxon>
        <taxon>Ecdysozoa</taxon>
        <taxon>Arthropoda</taxon>
        <taxon>Hexapoda</taxon>
        <taxon>Insecta</taxon>
        <taxon>Pterygota</taxon>
        <taxon>Neoptera</taxon>
        <taxon>Endopterygota</taxon>
        <taxon>Diptera</taxon>
        <taxon>Nematocera</taxon>
        <taxon>Chironomoidea</taxon>
        <taxon>Chironomidae</taxon>
        <taxon>Chironominae</taxon>
        <taxon>Chironomus</taxon>
    </lineage>
</organism>
<keyword evidence="3" id="KW-0539">Nucleus</keyword>
<dbReference type="Pfam" id="PF09596">
    <property type="entry name" value="MamL-1"/>
    <property type="match status" value="1"/>
</dbReference>
<evidence type="ECO:0000313" key="6">
    <source>
        <dbReference type="Proteomes" id="UP001153620"/>
    </source>
</evidence>
<protein>
    <recommendedName>
        <fullName evidence="4">Neurogenic mastermind-like N-terminal domain-containing protein</fullName>
    </recommendedName>
</protein>
<comment type="subcellular location">
    <subcellularLocation>
        <location evidence="1">Nucleus</location>
    </subcellularLocation>
</comment>
<name>A0A9N9WN32_9DIPT</name>
<evidence type="ECO:0000259" key="4">
    <source>
        <dbReference type="SMART" id="SM01275"/>
    </source>
</evidence>
<dbReference type="Gene3D" id="6.10.250.970">
    <property type="match status" value="1"/>
</dbReference>
<dbReference type="GO" id="GO:0016607">
    <property type="term" value="C:nuclear speck"/>
    <property type="evidence" value="ECO:0007669"/>
    <property type="project" value="InterPro"/>
</dbReference>
<dbReference type="GO" id="GO:0007219">
    <property type="term" value="P:Notch signaling pathway"/>
    <property type="evidence" value="ECO:0007669"/>
    <property type="project" value="InterPro"/>
</dbReference>
<dbReference type="GO" id="GO:0003713">
    <property type="term" value="F:transcription coactivator activity"/>
    <property type="evidence" value="ECO:0007669"/>
    <property type="project" value="InterPro"/>
</dbReference>
<evidence type="ECO:0000256" key="2">
    <source>
        <dbReference type="ARBA" id="ARBA00008081"/>
    </source>
</evidence>
<dbReference type="InterPro" id="IPR019082">
    <property type="entry name" value="Mastermind-like_N"/>
</dbReference>
<sequence length="217" mass="25634">MDVISLKEVDEYEDILENNLNSSNVERFNKRLELYRIHSNDCKIRVDQTTEHIHEQQLNEISLLQNKPKEQKKKRTNKKGLTKQIELNPTLMKNQQRLCQSSQQQTPTLKNPIQCGGQKIDYLHQSIYEQQQSIQMPCVSDIYIKQEQCFSPEIEFEDLDFNGMANLMNHPVGPELLKFDENIQPQQQVSSYSVPQYSQFDHQSKYKSVYFNPNYFP</sequence>
<feature type="domain" description="Neurogenic mastermind-like N-terminal" evidence="4">
    <location>
        <begin position="19"/>
        <end position="78"/>
    </location>
</feature>
<comment type="similarity">
    <text evidence="2">Belongs to the mastermind family.</text>
</comment>
<dbReference type="EMBL" id="OU895877">
    <property type="protein sequence ID" value="CAG9798292.1"/>
    <property type="molecule type" value="Genomic_DNA"/>
</dbReference>
<dbReference type="AlphaFoldDB" id="A0A9N9WN32"/>
<evidence type="ECO:0000256" key="1">
    <source>
        <dbReference type="ARBA" id="ARBA00004123"/>
    </source>
</evidence>
<evidence type="ECO:0000313" key="5">
    <source>
        <dbReference type="EMBL" id="CAG9798292.1"/>
    </source>
</evidence>
<gene>
    <name evidence="5" type="ORF">CHIRRI_LOCUS1276</name>
</gene>
<dbReference type="Proteomes" id="UP001153620">
    <property type="component" value="Chromosome 1"/>
</dbReference>